<evidence type="ECO:0000256" key="2">
    <source>
        <dbReference type="SAM" id="MobiDB-lite"/>
    </source>
</evidence>
<evidence type="ECO:0000313" key="5">
    <source>
        <dbReference type="Proteomes" id="UP001472866"/>
    </source>
</evidence>
<protein>
    <submittedName>
        <fullName evidence="4">DNA topoisomerase II binding protein</fullName>
    </submittedName>
</protein>
<dbReference type="GO" id="GO:0007095">
    <property type="term" value="P:mitotic G2 DNA damage checkpoint signaling"/>
    <property type="evidence" value="ECO:0007669"/>
    <property type="project" value="TreeGrafter"/>
</dbReference>
<dbReference type="PANTHER" id="PTHR13561:SF20">
    <property type="entry name" value="DNA TOPOISOMERASE 2-BINDING PROTEIN 1"/>
    <property type="match status" value="1"/>
</dbReference>
<dbReference type="PANTHER" id="PTHR13561">
    <property type="entry name" value="DNA REPLICATION REGULATOR DPB11-RELATED"/>
    <property type="match status" value="1"/>
</dbReference>
<evidence type="ECO:0000256" key="1">
    <source>
        <dbReference type="ARBA" id="ARBA00022737"/>
    </source>
</evidence>
<dbReference type="PROSITE" id="PS50172">
    <property type="entry name" value="BRCT"/>
    <property type="match status" value="3"/>
</dbReference>
<dbReference type="AlphaFoldDB" id="A0AAX4P295"/>
<feature type="region of interest" description="Disordered" evidence="2">
    <location>
        <begin position="337"/>
        <end position="379"/>
    </location>
</feature>
<feature type="compositionally biased region" description="Basic and acidic residues" evidence="2">
    <location>
        <begin position="361"/>
        <end position="373"/>
    </location>
</feature>
<keyword evidence="5" id="KW-1185">Reference proteome</keyword>
<feature type="compositionally biased region" description="Low complexity" evidence="2">
    <location>
        <begin position="650"/>
        <end position="667"/>
    </location>
</feature>
<keyword evidence="1" id="KW-0677">Repeat</keyword>
<dbReference type="GO" id="GO:0033314">
    <property type="term" value="P:mitotic DNA replication checkpoint signaling"/>
    <property type="evidence" value="ECO:0007669"/>
    <property type="project" value="TreeGrafter"/>
</dbReference>
<dbReference type="EMBL" id="CP151503">
    <property type="protein sequence ID" value="WZN60382.1"/>
    <property type="molecule type" value="Genomic_DNA"/>
</dbReference>
<dbReference type="Gene3D" id="3.40.50.10190">
    <property type="entry name" value="BRCT domain"/>
    <property type="match status" value="4"/>
</dbReference>
<gene>
    <name evidence="4" type="ORF">HKI87_03g19110</name>
</gene>
<feature type="region of interest" description="Disordered" evidence="2">
    <location>
        <begin position="564"/>
        <end position="584"/>
    </location>
</feature>
<proteinExistence type="predicted"/>
<dbReference type="SMART" id="SM00292">
    <property type="entry name" value="BRCT"/>
    <property type="match status" value="4"/>
</dbReference>
<feature type="domain" description="BRCT" evidence="3">
    <location>
        <begin position="476"/>
        <end position="560"/>
    </location>
</feature>
<dbReference type="Proteomes" id="UP001472866">
    <property type="component" value="Chromosome 03"/>
</dbReference>
<dbReference type="InterPro" id="IPR001357">
    <property type="entry name" value="BRCT_dom"/>
</dbReference>
<dbReference type="Pfam" id="PF12738">
    <property type="entry name" value="PTCB-BRCT"/>
    <property type="match status" value="2"/>
</dbReference>
<organism evidence="4 5">
    <name type="scientific">Chloropicon roscoffensis</name>
    <dbReference type="NCBI Taxonomy" id="1461544"/>
    <lineage>
        <taxon>Eukaryota</taxon>
        <taxon>Viridiplantae</taxon>
        <taxon>Chlorophyta</taxon>
        <taxon>Chloropicophyceae</taxon>
        <taxon>Chloropicales</taxon>
        <taxon>Chloropicaceae</taxon>
        <taxon>Chloropicon</taxon>
    </lineage>
</organism>
<dbReference type="SUPFAM" id="SSF52113">
    <property type="entry name" value="BRCT domain"/>
    <property type="match status" value="4"/>
</dbReference>
<feature type="region of interest" description="Disordered" evidence="2">
    <location>
        <begin position="596"/>
        <end position="669"/>
    </location>
</feature>
<reference evidence="4 5" key="1">
    <citation type="submission" date="2024-03" db="EMBL/GenBank/DDBJ databases">
        <title>Complete genome sequence of the green alga Chloropicon roscoffensis RCC1871.</title>
        <authorList>
            <person name="Lemieux C."/>
            <person name="Pombert J.-F."/>
            <person name="Otis C."/>
            <person name="Turmel M."/>
        </authorList>
    </citation>
    <scope>NUCLEOTIDE SEQUENCE [LARGE SCALE GENOMIC DNA]</scope>
    <source>
        <strain evidence="4 5">RCC1871</strain>
    </source>
</reference>
<dbReference type="GO" id="GO:0006270">
    <property type="term" value="P:DNA replication initiation"/>
    <property type="evidence" value="ECO:0007669"/>
    <property type="project" value="TreeGrafter"/>
</dbReference>
<dbReference type="CDD" id="cd17731">
    <property type="entry name" value="BRCT_TopBP1_rpt2_like"/>
    <property type="match status" value="1"/>
</dbReference>
<sequence length="784" mass="84341">MGLSQLHEPPFEGTRVLTVGLPKHKVDDVEQMVRDLGGRLLNKCSTSEPPHVLIASDVTSKRYLDVLSVAKTPVLKAEWVYACHKARKQLPYGGFRVPALQGLVICVTGVDQARRPGVQATVEAAGGKYTKDLVRGTTHLIAVNTQSAKYERAVTWKSTHVVSLQWLYDSVQSKARLSEHKYPVQPTSAEEQAAAMRAAAGAGRDAEATAVNHRGGRRGNACKANKGGAVALNSLRIFCLGLDGEERRRAVDLSRQLGAARFEHFDESVTHVVCGGGRGGLLDPNLVSRVADHVRAGPGALATLEWLGECKLHASMVALTEPPERLLASLERRCSSSAAAATGTERPRPSSRGGGDGGDEESARHGTRSERKGVLGGRRFWQHSLSDEDAERAREMVERGGGSWEGGLPRGAAPPKLGRGDHVVFPAWCDRIPSGVPANRRVTCRWLSRCLEGDRPPKDPSILDRPLPMRCPLEGFDKVSLCASQYSSKEREVLYELVSVLGGGHDDALRRDRTTHLVIPEAAGAKHAKCEKWGIHAVTASWLLESAKMGRRLPESNFVPQAPKLRAAKAPSDGRRPGLGEVPSKGVVFSKTEVRVTGTQGGCARSSEPAAAFSPRRQTRSSLAPAAKDRTSPSLHTLKGYSKVSRRAKASASAKAAPSRGSAGSSPMRDVVTAIDRIEGIISSHHSKPILGQRRTRSRAQAERVRQGKGADPSSGEDAGGEDFESSQRVTYAPEGGNGAKQRKLRHPPSGDGDFAKRLLGRAVATGKRRKTDEQDDLKDFGLI</sequence>
<dbReference type="InterPro" id="IPR036420">
    <property type="entry name" value="BRCT_dom_sf"/>
</dbReference>
<evidence type="ECO:0000259" key="3">
    <source>
        <dbReference type="PROSITE" id="PS50172"/>
    </source>
</evidence>
<accession>A0AAX4P295</accession>
<feature type="domain" description="BRCT" evidence="3">
    <location>
        <begin position="95"/>
        <end position="184"/>
    </location>
</feature>
<evidence type="ECO:0000313" key="4">
    <source>
        <dbReference type="EMBL" id="WZN60382.1"/>
    </source>
</evidence>
<feature type="region of interest" description="Disordered" evidence="2">
    <location>
        <begin position="683"/>
        <end position="784"/>
    </location>
</feature>
<feature type="domain" description="BRCT" evidence="3">
    <location>
        <begin position="6"/>
        <end position="97"/>
    </location>
</feature>
<name>A0AAX4P295_9CHLO</name>
<dbReference type="CDD" id="cd00027">
    <property type="entry name" value="BRCT"/>
    <property type="match status" value="1"/>
</dbReference>
<dbReference type="InterPro" id="IPR059215">
    <property type="entry name" value="BRCT2_TopBP1-like"/>
</dbReference>
<dbReference type="Pfam" id="PF00533">
    <property type="entry name" value="BRCT"/>
    <property type="match status" value="1"/>
</dbReference>